<keyword evidence="3" id="KW-0732">Signal</keyword>
<feature type="signal peptide" evidence="3">
    <location>
        <begin position="1"/>
        <end position="36"/>
    </location>
</feature>
<protein>
    <recommendedName>
        <fullName evidence="6">LPXTG-motif cell wall anchor domain-containing protein</fullName>
    </recommendedName>
</protein>
<evidence type="ECO:0008006" key="6">
    <source>
        <dbReference type="Google" id="ProtNLM"/>
    </source>
</evidence>
<dbReference type="AlphaFoldDB" id="A0A1H1E1I9"/>
<evidence type="ECO:0000256" key="3">
    <source>
        <dbReference type="SAM" id="SignalP"/>
    </source>
</evidence>
<dbReference type="Proteomes" id="UP000217103">
    <property type="component" value="Unassembled WGS sequence"/>
</dbReference>
<evidence type="ECO:0000313" key="4">
    <source>
        <dbReference type="EMBL" id="SDQ82368.1"/>
    </source>
</evidence>
<proteinExistence type="predicted"/>
<feature type="compositionally biased region" description="Low complexity" evidence="1">
    <location>
        <begin position="224"/>
        <end position="234"/>
    </location>
</feature>
<name>A0A1H1E1I9_9ACTN</name>
<sequence length="298" mass="30133">MLKSKARRRVALKTAALATAGVGVLAAYGLASPAQADQRTVRYNCTPSGQNAAQPYDLTVNLVAPTLAPVGTGFAVTFQVTSTGASPLLVPNAIEAGNAVVIQPFLEVEGNPPAGSRATVSPMASYGVTTPIPQQGTLPALPAAPATVTPSTGATALVVTARDFHIRLVDGSGQVRDPNLFVCQIDQAATPAAATIRVSAAGTTSPTPTTSPTATPTPTPTTPRPTITRTETVTASPIETRTQGKGRVTRTPEGTVETGGGGDAGPDGRMFVLAGSLMVLGAGIGGLFLRRRTITSKG</sequence>
<dbReference type="STRING" id="35622.SAMN04489764_2262"/>
<organism evidence="4 5">
    <name type="scientific">Thermostaphylospora chromogena</name>
    <dbReference type="NCBI Taxonomy" id="35622"/>
    <lineage>
        <taxon>Bacteria</taxon>
        <taxon>Bacillati</taxon>
        <taxon>Actinomycetota</taxon>
        <taxon>Actinomycetes</taxon>
        <taxon>Streptosporangiales</taxon>
        <taxon>Thermomonosporaceae</taxon>
        <taxon>Thermostaphylospora</taxon>
    </lineage>
</organism>
<gene>
    <name evidence="4" type="ORF">SAMN04489764_2262</name>
</gene>
<evidence type="ECO:0000256" key="2">
    <source>
        <dbReference type="SAM" id="Phobius"/>
    </source>
</evidence>
<evidence type="ECO:0000313" key="5">
    <source>
        <dbReference type="Proteomes" id="UP000217103"/>
    </source>
</evidence>
<dbReference type="RefSeq" id="WP_093258993.1">
    <property type="nucleotide sequence ID" value="NZ_FNKK01000002.1"/>
</dbReference>
<dbReference type="InterPro" id="IPR006311">
    <property type="entry name" value="TAT_signal"/>
</dbReference>
<evidence type="ECO:0000256" key="1">
    <source>
        <dbReference type="SAM" id="MobiDB-lite"/>
    </source>
</evidence>
<keyword evidence="2" id="KW-0812">Transmembrane</keyword>
<reference evidence="4 5" key="1">
    <citation type="submission" date="2016-10" db="EMBL/GenBank/DDBJ databases">
        <authorList>
            <person name="de Groot N.N."/>
        </authorList>
    </citation>
    <scope>NUCLEOTIDE SEQUENCE [LARGE SCALE GENOMIC DNA]</scope>
    <source>
        <strain evidence="4 5">DSM 43794</strain>
    </source>
</reference>
<keyword evidence="2" id="KW-0472">Membrane</keyword>
<dbReference type="PROSITE" id="PS51318">
    <property type="entry name" value="TAT"/>
    <property type="match status" value="1"/>
</dbReference>
<dbReference type="EMBL" id="FNKK01000002">
    <property type="protein sequence ID" value="SDQ82368.1"/>
    <property type="molecule type" value="Genomic_DNA"/>
</dbReference>
<keyword evidence="5" id="KW-1185">Reference proteome</keyword>
<feature type="transmembrane region" description="Helical" evidence="2">
    <location>
        <begin position="270"/>
        <end position="289"/>
    </location>
</feature>
<feature type="region of interest" description="Disordered" evidence="1">
    <location>
        <begin position="200"/>
        <end position="267"/>
    </location>
</feature>
<keyword evidence="2" id="KW-1133">Transmembrane helix</keyword>
<dbReference type="OrthoDB" id="9967510at2"/>
<feature type="compositionally biased region" description="Low complexity" evidence="1">
    <location>
        <begin position="203"/>
        <end position="214"/>
    </location>
</feature>
<feature type="chain" id="PRO_5011787885" description="LPXTG-motif cell wall anchor domain-containing protein" evidence="3">
    <location>
        <begin position="37"/>
        <end position="298"/>
    </location>
</feature>
<accession>A0A1H1E1I9</accession>